<comment type="caution">
    <text evidence="10">The sequence shown here is derived from an EMBL/GenBank/DDBJ whole genome shotgun (WGS) entry which is preliminary data.</text>
</comment>
<keyword evidence="11" id="KW-1185">Reference proteome</keyword>
<dbReference type="SMART" id="SM00184">
    <property type="entry name" value="RING"/>
    <property type="match status" value="1"/>
</dbReference>
<evidence type="ECO:0000256" key="2">
    <source>
        <dbReference type="ARBA" id="ARBA00012483"/>
    </source>
</evidence>
<dbReference type="Gene3D" id="3.30.40.10">
    <property type="entry name" value="Zinc/RING finger domain, C3HC4 (zinc finger)"/>
    <property type="match status" value="1"/>
</dbReference>
<dbReference type="InterPro" id="IPR013083">
    <property type="entry name" value="Znf_RING/FYVE/PHD"/>
</dbReference>
<evidence type="ECO:0000256" key="5">
    <source>
        <dbReference type="ARBA" id="ARBA00022771"/>
    </source>
</evidence>
<keyword evidence="6" id="KW-0833">Ubl conjugation pathway</keyword>
<keyword evidence="3" id="KW-0808">Transferase</keyword>
<evidence type="ECO:0000256" key="8">
    <source>
        <dbReference type="PROSITE-ProRule" id="PRU00175"/>
    </source>
</evidence>
<dbReference type="OrthoDB" id="8062037at2759"/>
<comment type="catalytic activity">
    <reaction evidence="1">
        <text>S-ubiquitinyl-[E2 ubiquitin-conjugating enzyme]-L-cysteine + [acceptor protein]-L-lysine = [E2 ubiquitin-conjugating enzyme]-L-cysteine + N(6)-ubiquitinyl-[acceptor protein]-L-lysine.</text>
        <dbReference type="EC" id="2.3.2.27"/>
    </reaction>
</comment>
<dbReference type="Pfam" id="PF13639">
    <property type="entry name" value="zf-RING_2"/>
    <property type="match status" value="1"/>
</dbReference>
<dbReference type="EC" id="2.3.2.27" evidence="2"/>
<evidence type="ECO:0000256" key="6">
    <source>
        <dbReference type="ARBA" id="ARBA00022786"/>
    </source>
</evidence>
<dbReference type="Proteomes" id="UP000829196">
    <property type="component" value="Unassembled WGS sequence"/>
</dbReference>
<accession>A0A8T3BVF0</accession>
<dbReference type="GO" id="GO:0008270">
    <property type="term" value="F:zinc ion binding"/>
    <property type="evidence" value="ECO:0007669"/>
    <property type="project" value="UniProtKB-KW"/>
</dbReference>
<feature type="domain" description="RING-type" evidence="9">
    <location>
        <begin position="494"/>
        <end position="535"/>
    </location>
</feature>
<dbReference type="GO" id="GO:0061630">
    <property type="term" value="F:ubiquitin protein ligase activity"/>
    <property type="evidence" value="ECO:0007669"/>
    <property type="project" value="UniProtKB-EC"/>
</dbReference>
<keyword evidence="4" id="KW-0479">Metal-binding</keyword>
<dbReference type="InterPro" id="IPR001841">
    <property type="entry name" value="Znf_RING"/>
</dbReference>
<dbReference type="SUPFAM" id="SSF57850">
    <property type="entry name" value="RING/U-box"/>
    <property type="match status" value="1"/>
</dbReference>
<evidence type="ECO:0000259" key="9">
    <source>
        <dbReference type="PROSITE" id="PS50089"/>
    </source>
</evidence>
<reference evidence="10" key="1">
    <citation type="journal article" date="2022" name="Front. Genet.">
        <title>Chromosome-Scale Assembly of the Dendrobium nobile Genome Provides Insights Into the Molecular Mechanism of the Biosynthesis of the Medicinal Active Ingredient of Dendrobium.</title>
        <authorList>
            <person name="Xu Q."/>
            <person name="Niu S.-C."/>
            <person name="Li K.-L."/>
            <person name="Zheng P.-J."/>
            <person name="Zhang X.-J."/>
            <person name="Jia Y."/>
            <person name="Liu Y."/>
            <person name="Niu Y.-X."/>
            <person name="Yu L.-H."/>
            <person name="Chen D.-F."/>
            <person name="Zhang G.-Q."/>
        </authorList>
    </citation>
    <scope>NUCLEOTIDE SEQUENCE</scope>
    <source>
        <tissue evidence="10">Leaf</tissue>
    </source>
</reference>
<dbReference type="AlphaFoldDB" id="A0A8T3BVF0"/>
<dbReference type="PANTHER" id="PTHR22937">
    <property type="entry name" value="E3 UBIQUITIN-PROTEIN LIGASE RNF165"/>
    <property type="match status" value="1"/>
</dbReference>
<name>A0A8T3BVF0_DENNO</name>
<evidence type="ECO:0000256" key="4">
    <source>
        <dbReference type="ARBA" id="ARBA00022723"/>
    </source>
</evidence>
<evidence type="ECO:0000313" key="10">
    <source>
        <dbReference type="EMBL" id="KAI0522944.1"/>
    </source>
</evidence>
<keyword evidence="7" id="KW-0862">Zinc</keyword>
<sequence>MGQRSTLCTQQMFDLDSEPRDSCLHRDHGFTGNSSDYTSRNCHPSLSGPGNSVDFFHQFRDYHETVMLRQNQYNIQNCHAFQNLGLGVVGPSNIYNSNMLLAPAGRNFPVHQSNLMAEQLPSNISPTDNGINVDEFGSHNHLVDSDRRPCKRKDTEMISGIYNNLNGSASSSSTITYHSNCGVPLWGQTYESVPGIMDPTSLTPSEYGMRASLPGAEGSYRSVRSRSVTGSLQPESAVLPHQNCLLPGSYMMLPFQPTNNAWVSQYGNGNNIVNGGVNWNYNNTLRFLQGRNLNPGRLHQASTNMQAYSNSSATNSAMFLHPSSIPNFHPATHNVQVHGYSHHHAHIPAPYQHLVNNLSSNSNLSADGMDVGSTFPHFSASVDQTYRPRQLPQPAQQFFGGSLRLLSAEDAALMDLSGFYGVVNAIDHHEDMRLDIDDMSYEELLALEEQIGVVKTGLSEEFIIKHLKMKTYVPQETALSLEPLTQLLKENETCSICQVEYEEDEIIGSIDCGHAYHADCIKQWLLIKNLCPICKTSALNSKKDRRER</sequence>
<dbReference type="EMBL" id="JAGYWB010000005">
    <property type="protein sequence ID" value="KAI0522944.1"/>
    <property type="molecule type" value="Genomic_DNA"/>
</dbReference>
<evidence type="ECO:0000256" key="7">
    <source>
        <dbReference type="ARBA" id="ARBA00022833"/>
    </source>
</evidence>
<dbReference type="PROSITE" id="PS50089">
    <property type="entry name" value="ZF_RING_2"/>
    <property type="match status" value="1"/>
</dbReference>
<keyword evidence="5 8" id="KW-0863">Zinc-finger</keyword>
<evidence type="ECO:0000256" key="1">
    <source>
        <dbReference type="ARBA" id="ARBA00000900"/>
    </source>
</evidence>
<evidence type="ECO:0000256" key="3">
    <source>
        <dbReference type="ARBA" id="ARBA00022679"/>
    </source>
</evidence>
<dbReference type="SMR" id="A0A8T3BVF0"/>
<protein>
    <recommendedName>
        <fullName evidence="2">RING-type E3 ubiquitin transferase</fullName>
        <ecNumber evidence="2">2.3.2.27</ecNumber>
    </recommendedName>
</protein>
<evidence type="ECO:0000313" key="11">
    <source>
        <dbReference type="Proteomes" id="UP000829196"/>
    </source>
</evidence>
<gene>
    <name evidence="10" type="ORF">KFK09_005333</name>
</gene>
<organism evidence="10 11">
    <name type="scientific">Dendrobium nobile</name>
    <name type="common">Orchid</name>
    <dbReference type="NCBI Taxonomy" id="94219"/>
    <lineage>
        <taxon>Eukaryota</taxon>
        <taxon>Viridiplantae</taxon>
        <taxon>Streptophyta</taxon>
        <taxon>Embryophyta</taxon>
        <taxon>Tracheophyta</taxon>
        <taxon>Spermatophyta</taxon>
        <taxon>Magnoliopsida</taxon>
        <taxon>Liliopsida</taxon>
        <taxon>Asparagales</taxon>
        <taxon>Orchidaceae</taxon>
        <taxon>Epidendroideae</taxon>
        <taxon>Malaxideae</taxon>
        <taxon>Dendrobiinae</taxon>
        <taxon>Dendrobium</taxon>
    </lineage>
</organism>
<dbReference type="InterPro" id="IPR045191">
    <property type="entry name" value="MBR1/2-like"/>
</dbReference>
<dbReference type="PANTHER" id="PTHR22937:SF222">
    <property type="entry name" value="RING-TYPE E3 UBIQUITIN TRANSFERASE"/>
    <property type="match status" value="1"/>
</dbReference>
<proteinExistence type="predicted"/>